<sequence>MAVQGPITPACPASTASPKTPQPKTDSVSLLLEPSNSNYAAAVVKHPTTKTPTSHLLETRSLSILRSFNARDVAAPYTLHSTPDFHMLHEDRRGDSYRLSKHEAMNWMRNVILKNIEHFAEVMGSAVEVDEEAGLGTVWIGMRIHDRLDGFMPGTEKVTVFYWRRVEGKGGERRWMWWKQVCLSARMPFPR</sequence>
<gene>
    <name evidence="2" type="ORF">PRZ48_013179</name>
</gene>
<evidence type="ECO:0000256" key="1">
    <source>
        <dbReference type="SAM" id="MobiDB-lite"/>
    </source>
</evidence>
<feature type="compositionally biased region" description="Polar residues" evidence="1">
    <location>
        <begin position="14"/>
        <end position="28"/>
    </location>
</feature>
<evidence type="ECO:0000313" key="3">
    <source>
        <dbReference type="Proteomes" id="UP001305779"/>
    </source>
</evidence>
<keyword evidence="3" id="KW-1185">Reference proteome</keyword>
<comment type="caution">
    <text evidence="2">The sequence shown here is derived from an EMBL/GenBank/DDBJ whole genome shotgun (WGS) entry which is preliminary data.</text>
</comment>
<evidence type="ECO:0000313" key="2">
    <source>
        <dbReference type="EMBL" id="KAK4495911.1"/>
    </source>
</evidence>
<protein>
    <recommendedName>
        <fullName evidence="4">SnoaL-like domain-containing protein</fullName>
    </recommendedName>
</protein>
<evidence type="ECO:0008006" key="4">
    <source>
        <dbReference type="Google" id="ProtNLM"/>
    </source>
</evidence>
<organism evidence="2 3">
    <name type="scientific">Zasmidium cellare</name>
    <name type="common">Wine cellar mold</name>
    <name type="synonym">Racodium cellare</name>
    <dbReference type="NCBI Taxonomy" id="395010"/>
    <lineage>
        <taxon>Eukaryota</taxon>
        <taxon>Fungi</taxon>
        <taxon>Dikarya</taxon>
        <taxon>Ascomycota</taxon>
        <taxon>Pezizomycotina</taxon>
        <taxon>Dothideomycetes</taxon>
        <taxon>Dothideomycetidae</taxon>
        <taxon>Mycosphaerellales</taxon>
        <taxon>Mycosphaerellaceae</taxon>
        <taxon>Zasmidium</taxon>
    </lineage>
</organism>
<proteinExistence type="predicted"/>
<accession>A0ABR0E3W1</accession>
<feature type="region of interest" description="Disordered" evidence="1">
    <location>
        <begin position="1"/>
        <end position="28"/>
    </location>
</feature>
<dbReference type="Proteomes" id="UP001305779">
    <property type="component" value="Unassembled WGS sequence"/>
</dbReference>
<reference evidence="2 3" key="1">
    <citation type="journal article" date="2023" name="G3 (Bethesda)">
        <title>A chromosome-level genome assembly of Zasmidium syzygii isolated from banana leaves.</title>
        <authorList>
            <person name="van Westerhoven A.C."/>
            <person name="Mehrabi R."/>
            <person name="Talebi R."/>
            <person name="Steentjes M.B.F."/>
            <person name="Corcolon B."/>
            <person name="Chong P.A."/>
            <person name="Kema G.H.J."/>
            <person name="Seidl M.F."/>
        </authorList>
    </citation>
    <scope>NUCLEOTIDE SEQUENCE [LARGE SCALE GENOMIC DNA]</scope>
    <source>
        <strain evidence="2 3">P124</strain>
    </source>
</reference>
<name>A0ABR0E3W1_ZASCE</name>
<dbReference type="EMBL" id="JAXOVC010000011">
    <property type="protein sequence ID" value="KAK4495911.1"/>
    <property type="molecule type" value="Genomic_DNA"/>
</dbReference>